<evidence type="ECO:0000256" key="4">
    <source>
        <dbReference type="SAM" id="SignalP"/>
    </source>
</evidence>
<dbReference type="SUPFAM" id="SSF48452">
    <property type="entry name" value="TPR-like"/>
    <property type="match status" value="1"/>
</dbReference>
<dbReference type="InterPro" id="IPR019734">
    <property type="entry name" value="TPR_rpt"/>
</dbReference>
<gene>
    <name evidence="5" type="ORF">UH38_08395</name>
</gene>
<feature type="chain" id="PRO_5002337386" evidence="4">
    <location>
        <begin position="32"/>
        <end position="205"/>
    </location>
</feature>
<dbReference type="PANTHER" id="PTHR44943">
    <property type="entry name" value="CELLULOSE SYNTHASE OPERON PROTEIN C"/>
    <property type="match status" value="1"/>
</dbReference>
<dbReference type="AlphaFoldDB" id="A0A0D8ZTL7"/>
<dbReference type="STRING" id="1618023.UH38_08395"/>
<dbReference type="PROSITE" id="PS50293">
    <property type="entry name" value="TPR_REGION"/>
    <property type="match status" value="3"/>
</dbReference>
<dbReference type="RefSeq" id="WP_045054205.1">
    <property type="nucleotide sequence ID" value="NZ_CAWMDP010000040.1"/>
</dbReference>
<feature type="repeat" description="TPR" evidence="3">
    <location>
        <begin position="51"/>
        <end position="84"/>
    </location>
</feature>
<dbReference type="PANTHER" id="PTHR44943:SF8">
    <property type="entry name" value="TPR REPEAT-CONTAINING PROTEIN MJ0263"/>
    <property type="match status" value="1"/>
</dbReference>
<dbReference type="Gene3D" id="1.25.40.10">
    <property type="entry name" value="Tetratricopeptide repeat domain"/>
    <property type="match status" value="2"/>
</dbReference>
<dbReference type="EMBL" id="JYON01000007">
    <property type="protein sequence ID" value="KJH72085.1"/>
    <property type="molecule type" value="Genomic_DNA"/>
</dbReference>
<dbReference type="Pfam" id="PF13414">
    <property type="entry name" value="TPR_11"/>
    <property type="match status" value="1"/>
</dbReference>
<dbReference type="OrthoDB" id="422579at2"/>
<sequence length="205" mass="22286">MNKPQFFKTGLQLTTIGLASILAVAIQPSFAVETSPATNTTQPATKKLQEAQAFNDRGVDLAEEGKYKQAIAAFHQAIKIYPSFENAHNNLGLALGSQNKFAEAAAAFKKALAINPQNIETYNNLGIALGSQGNFKEAVSAFNTAIQINPQEPTSHQNLGVAFWSQGRMQDAIASLQTAKHLYTNQNRTEGAQQVEQILQQLRSR</sequence>
<evidence type="ECO:0000256" key="2">
    <source>
        <dbReference type="ARBA" id="ARBA00022803"/>
    </source>
</evidence>
<proteinExistence type="predicted"/>
<evidence type="ECO:0000313" key="5">
    <source>
        <dbReference type="EMBL" id="KJH72085.1"/>
    </source>
</evidence>
<feature type="repeat" description="TPR" evidence="3">
    <location>
        <begin position="119"/>
        <end position="152"/>
    </location>
</feature>
<evidence type="ECO:0000256" key="3">
    <source>
        <dbReference type="PROSITE-ProRule" id="PRU00339"/>
    </source>
</evidence>
<feature type="signal peptide" evidence="4">
    <location>
        <begin position="1"/>
        <end position="31"/>
    </location>
</feature>
<keyword evidence="6" id="KW-1185">Reference proteome</keyword>
<dbReference type="PROSITE" id="PS50005">
    <property type="entry name" value="TPR"/>
    <property type="match status" value="3"/>
</dbReference>
<dbReference type="Pfam" id="PF13432">
    <property type="entry name" value="TPR_16"/>
    <property type="match status" value="1"/>
</dbReference>
<dbReference type="SMART" id="SM00028">
    <property type="entry name" value="TPR"/>
    <property type="match status" value="4"/>
</dbReference>
<evidence type="ECO:0000256" key="1">
    <source>
        <dbReference type="ARBA" id="ARBA00022737"/>
    </source>
</evidence>
<feature type="repeat" description="TPR" evidence="3">
    <location>
        <begin position="85"/>
        <end position="118"/>
    </location>
</feature>
<dbReference type="InterPro" id="IPR011990">
    <property type="entry name" value="TPR-like_helical_dom_sf"/>
</dbReference>
<dbReference type="InterPro" id="IPR051685">
    <property type="entry name" value="Ycf3/AcsC/BcsC/TPR_MFPF"/>
</dbReference>
<organism evidence="5 6">
    <name type="scientific">Aliterella atlantica CENA595</name>
    <dbReference type="NCBI Taxonomy" id="1618023"/>
    <lineage>
        <taxon>Bacteria</taxon>
        <taxon>Bacillati</taxon>
        <taxon>Cyanobacteriota</taxon>
        <taxon>Cyanophyceae</taxon>
        <taxon>Chroococcidiopsidales</taxon>
        <taxon>Aliterellaceae</taxon>
        <taxon>Aliterella</taxon>
    </lineage>
</organism>
<keyword evidence="1" id="KW-0677">Repeat</keyword>
<protein>
    <submittedName>
        <fullName evidence="5">Tetratricopeptide TPR_1 repeat-containing protein</fullName>
    </submittedName>
</protein>
<keyword evidence="4" id="KW-0732">Signal</keyword>
<dbReference type="PATRIC" id="fig|1618023.3.peg.3414"/>
<reference evidence="5 6" key="1">
    <citation type="submission" date="2015-02" db="EMBL/GenBank/DDBJ databases">
        <title>Draft genome of a novel marine cyanobacterium (Chroococcales) isolated from South Atlantic Ocean.</title>
        <authorList>
            <person name="Rigonato J."/>
            <person name="Alvarenga D.O."/>
            <person name="Branco L.H."/>
            <person name="Varani A.M."/>
            <person name="Brandini F.P."/>
            <person name="Fiore M.F."/>
        </authorList>
    </citation>
    <scope>NUCLEOTIDE SEQUENCE [LARGE SCALE GENOMIC DNA]</scope>
    <source>
        <strain evidence="5 6">CENA595</strain>
    </source>
</reference>
<evidence type="ECO:0000313" key="6">
    <source>
        <dbReference type="Proteomes" id="UP000032452"/>
    </source>
</evidence>
<accession>A0A0D8ZTL7</accession>
<name>A0A0D8ZTL7_9CYAN</name>
<comment type="caution">
    <text evidence="5">The sequence shown here is derived from an EMBL/GenBank/DDBJ whole genome shotgun (WGS) entry which is preliminary data.</text>
</comment>
<keyword evidence="2 3" id="KW-0802">TPR repeat</keyword>
<dbReference type="Proteomes" id="UP000032452">
    <property type="component" value="Unassembled WGS sequence"/>
</dbReference>